<dbReference type="GO" id="GO:0000030">
    <property type="term" value="F:mannosyltransferase activity"/>
    <property type="evidence" value="ECO:0007669"/>
    <property type="project" value="TreeGrafter"/>
</dbReference>
<dbReference type="GO" id="GO:0006506">
    <property type="term" value="P:GPI anchor biosynthetic process"/>
    <property type="evidence" value="ECO:0007669"/>
    <property type="project" value="TreeGrafter"/>
</dbReference>
<protein>
    <recommendedName>
        <fullName evidence="5">Protein PBN1</fullName>
    </recommendedName>
</protein>
<dbReference type="GO" id="GO:0031501">
    <property type="term" value="C:mannosyltransferase complex"/>
    <property type="evidence" value="ECO:0007669"/>
    <property type="project" value="TreeGrafter"/>
</dbReference>
<keyword evidence="2" id="KW-0732">Signal</keyword>
<evidence type="ECO:0000313" key="4">
    <source>
        <dbReference type="Proteomes" id="UP000799428"/>
    </source>
</evidence>
<dbReference type="EMBL" id="MU005768">
    <property type="protein sequence ID" value="KAF2710930.1"/>
    <property type="molecule type" value="Genomic_DNA"/>
</dbReference>
<feature type="chain" id="PRO_5026115870" description="Protein PBN1" evidence="2">
    <location>
        <begin position="24"/>
        <end position="242"/>
    </location>
</feature>
<evidence type="ECO:0008006" key="5">
    <source>
        <dbReference type="Google" id="ProtNLM"/>
    </source>
</evidence>
<name>A0A6G1KDS7_9PLEO</name>
<dbReference type="OrthoDB" id="3360032at2759"/>
<sequence length="242" mass="26775">MMRGSWLLLCAVTHAVVVGTVNANVEKVIFLGSSPIALSAIPNAPPSLDTLRLDSLSPSQSSSIVATQLPVLFPTTPVPRGEESWYLLKGLEQGRRYEVRICWPATQPTDFWLDTYSIAHVFDTPDLISSLARYSEKRKEAKLTDGAFLSEHPPPQVQSTLFLRVQAAASYYSNNQTLMEYPPAVHVDIILDPYILNIIPRSLAPTAAYIVFVAIGAWFISGFIYRWLLTIAANPPPKPHVD</sequence>
<reference evidence="3" key="1">
    <citation type="journal article" date="2020" name="Stud. Mycol.">
        <title>101 Dothideomycetes genomes: a test case for predicting lifestyles and emergence of pathogens.</title>
        <authorList>
            <person name="Haridas S."/>
            <person name="Albert R."/>
            <person name="Binder M."/>
            <person name="Bloem J."/>
            <person name="Labutti K."/>
            <person name="Salamov A."/>
            <person name="Andreopoulos B."/>
            <person name="Baker S."/>
            <person name="Barry K."/>
            <person name="Bills G."/>
            <person name="Bluhm B."/>
            <person name="Cannon C."/>
            <person name="Castanera R."/>
            <person name="Culley D."/>
            <person name="Daum C."/>
            <person name="Ezra D."/>
            <person name="Gonzalez J."/>
            <person name="Henrissat B."/>
            <person name="Kuo A."/>
            <person name="Liang C."/>
            <person name="Lipzen A."/>
            <person name="Lutzoni F."/>
            <person name="Magnuson J."/>
            <person name="Mondo S."/>
            <person name="Nolan M."/>
            <person name="Ohm R."/>
            <person name="Pangilinan J."/>
            <person name="Park H.-J."/>
            <person name="Ramirez L."/>
            <person name="Alfaro M."/>
            <person name="Sun H."/>
            <person name="Tritt A."/>
            <person name="Yoshinaga Y."/>
            <person name="Zwiers L.-H."/>
            <person name="Turgeon B."/>
            <person name="Goodwin S."/>
            <person name="Spatafora J."/>
            <person name="Crous P."/>
            <person name="Grigoriev I."/>
        </authorList>
    </citation>
    <scope>NUCLEOTIDE SEQUENCE</scope>
    <source>
        <strain evidence="3">CBS 279.74</strain>
    </source>
</reference>
<dbReference type="Proteomes" id="UP000799428">
    <property type="component" value="Unassembled WGS sequence"/>
</dbReference>
<evidence type="ECO:0000256" key="1">
    <source>
        <dbReference type="SAM" id="Phobius"/>
    </source>
</evidence>
<dbReference type="PANTHER" id="PTHR28022:SF1">
    <property type="entry name" value="GPI MANNOSYLTRANSFERASE 2 SUBUNIT PGA1"/>
    <property type="match status" value="1"/>
</dbReference>
<gene>
    <name evidence="3" type="ORF">K504DRAFT_238935</name>
</gene>
<evidence type="ECO:0000313" key="3">
    <source>
        <dbReference type="EMBL" id="KAF2710930.1"/>
    </source>
</evidence>
<keyword evidence="1" id="KW-0812">Transmembrane</keyword>
<organism evidence="3 4">
    <name type="scientific">Pleomassaria siparia CBS 279.74</name>
    <dbReference type="NCBI Taxonomy" id="1314801"/>
    <lineage>
        <taxon>Eukaryota</taxon>
        <taxon>Fungi</taxon>
        <taxon>Dikarya</taxon>
        <taxon>Ascomycota</taxon>
        <taxon>Pezizomycotina</taxon>
        <taxon>Dothideomycetes</taxon>
        <taxon>Pleosporomycetidae</taxon>
        <taxon>Pleosporales</taxon>
        <taxon>Pleomassariaceae</taxon>
        <taxon>Pleomassaria</taxon>
    </lineage>
</organism>
<dbReference type="Pfam" id="PF10333">
    <property type="entry name" value="Pga1"/>
    <property type="match status" value="1"/>
</dbReference>
<feature type="transmembrane region" description="Helical" evidence="1">
    <location>
        <begin position="207"/>
        <end position="228"/>
    </location>
</feature>
<dbReference type="PANTHER" id="PTHR28022">
    <property type="entry name" value="GPI MANNOSYLTRANSFERASE 2 SUBUNIT PGA1"/>
    <property type="match status" value="1"/>
</dbReference>
<keyword evidence="4" id="KW-1185">Reference proteome</keyword>
<dbReference type="AlphaFoldDB" id="A0A6G1KDS7"/>
<feature type="signal peptide" evidence="2">
    <location>
        <begin position="1"/>
        <end position="23"/>
    </location>
</feature>
<dbReference type="GO" id="GO:0005789">
    <property type="term" value="C:endoplasmic reticulum membrane"/>
    <property type="evidence" value="ECO:0007669"/>
    <property type="project" value="TreeGrafter"/>
</dbReference>
<dbReference type="InterPro" id="IPR019433">
    <property type="entry name" value="GPI_ManTrfase_II_coact_Pga1"/>
</dbReference>
<proteinExistence type="predicted"/>
<evidence type="ECO:0000256" key="2">
    <source>
        <dbReference type="SAM" id="SignalP"/>
    </source>
</evidence>
<keyword evidence="1" id="KW-0472">Membrane</keyword>
<accession>A0A6G1KDS7</accession>
<keyword evidence="1" id="KW-1133">Transmembrane helix</keyword>